<keyword evidence="2" id="KW-0808">Transferase</keyword>
<dbReference type="SUPFAM" id="SSF55048">
    <property type="entry name" value="Probable ACP-binding domain of malonyl-CoA ACP transacylase"/>
    <property type="match status" value="1"/>
</dbReference>
<comment type="caution">
    <text evidence="6">The sequence shown here is derived from an EMBL/GenBank/DDBJ whole genome shotgun (WGS) entry which is preliminary data.</text>
</comment>
<evidence type="ECO:0000256" key="4">
    <source>
        <dbReference type="ARBA" id="ARBA00048462"/>
    </source>
</evidence>
<keyword evidence="3" id="KW-0012">Acyltransferase</keyword>
<evidence type="ECO:0000256" key="2">
    <source>
        <dbReference type="ARBA" id="ARBA00022679"/>
    </source>
</evidence>
<comment type="catalytic activity">
    <reaction evidence="4">
        <text>holo-[ACP] + malonyl-CoA = malonyl-[ACP] + CoA</text>
        <dbReference type="Rhea" id="RHEA:41792"/>
        <dbReference type="Rhea" id="RHEA-COMP:9623"/>
        <dbReference type="Rhea" id="RHEA-COMP:9685"/>
        <dbReference type="ChEBI" id="CHEBI:57287"/>
        <dbReference type="ChEBI" id="CHEBI:57384"/>
        <dbReference type="ChEBI" id="CHEBI:64479"/>
        <dbReference type="ChEBI" id="CHEBI:78449"/>
        <dbReference type="EC" id="2.3.1.39"/>
    </reaction>
</comment>
<dbReference type="SMART" id="SM00827">
    <property type="entry name" value="PKS_AT"/>
    <property type="match status" value="1"/>
</dbReference>
<gene>
    <name evidence="6" type="ORF">GCM10022223_47940</name>
</gene>
<dbReference type="PANTHER" id="PTHR42681">
    <property type="entry name" value="MALONYL-COA-ACYL CARRIER PROTEIN TRANSACYLASE, MITOCHONDRIAL"/>
    <property type="match status" value="1"/>
</dbReference>
<dbReference type="Gene3D" id="3.40.366.10">
    <property type="entry name" value="Malonyl-Coenzyme A Acyl Carrier Protein, domain 2"/>
    <property type="match status" value="1"/>
</dbReference>
<sequence length="318" mass="33106">MLVIVAPGQGSQTPGFLSPWLEEPGAADRLNWLSAVADLDLVGHGTTSDAETIQDTAVAQPLLVAAGLLALPLLDVPAVGSFSGHSVGEITAAAAAGVITAEQAMVLVRERGRAMAQAAAAVPTGMSALLGGDPDEVLATLERLDLTPANMNMAGQVVAAGTLENLERLKDEPPAKARVRPLKVAGAFHTRFMAPAVEVLEGYSRAVTTQDPRVRLVSNADGAVVDDGREVLGRIVRQISRPVRWDLCMETFRELGVTGLLELPPAGTLTGIAKRALPGVELVALKTPDDLPAARALIEKHAEPSVPLTTSEESQAIA</sequence>
<dbReference type="EC" id="2.3.1.39" evidence="1"/>
<protein>
    <recommendedName>
        <fullName evidence="1">[acyl-carrier-protein] S-malonyltransferase</fullName>
        <ecNumber evidence="1">2.3.1.39</ecNumber>
    </recommendedName>
</protein>
<dbReference type="PANTHER" id="PTHR42681:SF1">
    <property type="entry name" value="MALONYL-COA-ACYL CARRIER PROTEIN TRANSACYLASE, MITOCHONDRIAL"/>
    <property type="match status" value="1"/>
</dbReference>
<name>A0ABP7A5C0_9ACTN</name>
<dbReference type="InterPro" id="IPR016035">
    <property type="entry name" value="Acyl_Trfase/lysoPLipase"/>
</dbReference>
<dbReference type="SUPFAM" id="SSF52151">
    <property type="entry name" value="FabD/lysophospholipase-like"/>
    <property type="match status" value="1"/>
</dbReference>
<dbReference type="InterPro" id="IPR016036">
    <property type="entry name" value="Malonyl_transacylase_ACP-bd"/>
</dbReference>
<evidence type="ECO:0000256" key="1">
    <source>
        <dbReference type="ARBA" id="ARBA00013258"/>
    </source>
</evidence>
<dbReference type="InterPro" id="IPR050858">
    <property type="entry name" value="Mal-CoA-ACP_Trans/PKS_FabD"/>
</dbReference>
<keyword evidence="7" id="KW-1185">Reference proteome</keyword>
<dbReference type="Proteomes" id="UP001501074">
    <property type="component" value="Unassembled WGS sequence"/>
</dbReference>
<feature type="domain" description="Malonyl-CoA:ACP transacylase (MAT)" evidence="5">
    <location>
        <begin position="5"/>
        <end position="301"/>
    </location>
</feature>
<accession>A0ABP7A5C0</accession>
<dbReference type="EMBL" id="BAAAZO010000009">
    <property type="protein sequence ID" value="GAA3625198.1"/>
    <property type="molecule type" value="Genomic_DNA"/>
</dbReference>
<reference evidence="7" key="1">
    <citation type="journal article" date="2019" name="Int. J. Syst. Evol. Microbiol.">
        <title>The Global Catalogue of Microorganisms (GCM) 10K type strain sequencing project: providing services to taxonomists for standard genome sequencing and annotation.</title>
        <authorList>
            <consortium name="The Broad Institute Genomics Platform"/>
            <consortium name="The Broad Institute Genome Sequencing Center for Infectious Disease"/>
            <person name="Wu L."/>
            <person name="Ma J."/>
        </authorList>
    </citation>
    <scope>NUCLEOTIDE SEQUENCE [LARGE SCALE GENOMIC DNA]</scope>
    <source>
        <strain evidence="7">JCM 16902</strain>
    </source>
</reference>
<dbReference type="Gene3D" id="3.30.70.250">
    <property type="entry name" value="Malonyl-CoA ACP transacylase, ACP-binding"/>
    <property type="match status" value="1"/>
</dbReference>
<dbReference type="RefSeq" id="WP_231484635.1">
    <property type="nucleotide sequence ID" value="NZ_BAAAZO010000009.1"/>
</dbReference>
<proteinExistence type="predicted"/>
<evidence type="ECO:0000256" key="3">
    <source>
        <dbReference type="ARBA" id="ARBA00023315"/>
    </source>
</evidence>
<dbReference type="InterPro" id="IPR001227">
    <property type="entry name" value="Ac_transferase_dom_sf"/>
</dbReference>
<dbReference type="Pfam" id="PF00698">
    <property type="entry name" value="Acyl_transf_1"/>
    <property type="match status" value="1"/>
</dbReference>
<evidence type="ECO:0000313" key="7">
    <source>
        <dbReference type="Proteomes" id="UP001501074"/>
    </source>
</evidence>
<organism evidence="6 7">
    <name type="scientific">Kineosporia mesophila</name>
    <dbReference type="NCBI Taxonomy" id="566012"/>
    <lineage>
        <taxon>Bacteria</taxon>
        <taxon>Bacillati</taxon>
        <taxon>Actinomycetota</taxon>
        <taxon>Actinomycetes</taxon>
        <taxon>Kineosporiales</taxon>
        <taxon>Kineosporiaceae</taxon>
        <taxon>Kineosporia</taxon>
    </lineage>
</organism>
<dbReference type="InterPro" id="IPR014043">
    <property type="entry name" value="Acyl_transferase_dom"/>
</dbReference>
<evidence type="ECO:0000313" key="6">
    <source>
        <dbReference type="EMBL" id="GAA3625198.1"/>
    </source>
</evidence>
<evidence type="ECO:0000259" key="5">
    <source>
        <dbReference type="SMART" id="SM00827"/>
    </source>
</evidence>